<evidence type="ECO:0000256" key="2">
    <source>
        <dbReference type="ARBA" id="ARBA00022801"/>
    </source>
</evidence>
<organism evidence="3 4">
    <name type="scientific">Eutrema salsugineum</name>
    <name type="common">Saltwater cress</name>
    <name type="synonym">Sisymbrium salsugineum</name>
    <dbReference type="NCBI Taxonomy" id="72664"/>
    <lineage>
        <taxon>Eukaryota</taxon>
        <taxon>Viridiplantae</taxon>
        <taxon>Streptophyta</taxon>
        <taxon>Embryophyta</taxon>
        <taxon>Tracheophyta</taxon>
        <taxon>Spermatophyta</taxon>
        <taxon>Magnoliopsida</taxon>
        <taxon>eudicotyledons</taxon>
        <taxon>Gunneridae</taxon>
        <taxon>Pentapetalae</taxon>
        <taxon>rosids</taxon>
        <taxon>malvids</taxon>
        <taxon>Brassicales</taxon>
        <taxon>Brassicaceae</taxon>
        <taxon>Eutremeae</taxon>
        <taxon>Eutrema</taxon>
    </lineage>
</organism>
<dbReference type="InterPro" id="IPR012337">
    <property type="entry name" value="RNaseH-like_sf"/>
</dbReference>
<reference evidence="3 4" key="1">
    <citation type="journal article" date="2013" name="Front. Plant Sci.">
        <title>The Reference Genome of the Halophytic Plant Eutrema salsugineum.</title>
        <authorList>
            <person name="Yang R."/>
            <person name="Jarvis D.E."/>
            <person name="Chen H."/>
            <person name="Beilstein M.A."/>
            <person name="Grimwood J."/>
            <person name="Jenkins J."/>
            <person name="Shu S."/>
            <person name="Prochnik S."/>
            <person name="Xin M."/>
            <person name="Ma C."/>
            <person name="Schmutz J."/>
            <person name="Wing R.A."/>
            <person name="Mitchell-Olds T."/>
            <person name="Schumaker K.S."/>
            <person name="Wang X."/>
        </authorList>
    </citation>
    <scope>NUCLEOTIDE SEQUENCE [LARGE SCALE GENOMIC DNA]</scope>
</reference>
<dbReference type="CDD" id="cd06141">
    <property type="entry name" value="WRN_exo"/>
    <property type="match status" value="1"/>
</dbReference>
<proteinExistence type="predicted"/>
<name>V4LE82_EUTSA</name>
<evidence type="ECO:0000313" key="3">
    <source>
        <dbReference type="EMBL" id="ESQ48785.1"/>
    </source>
</evidence>
<dbReference type="OMA" id="NISKSNW"/>
<dbReference type="eggNOG" id="KOG4373">
    <property type="taxonomic scope" value="Eukaryota"/>
</dbReference>
<dbReference type="Proteomes" id="UP000030689">
    <property type="component" value="Unassembled WGS sequence"/>
</dbReference>
<evidence type="ECO:0000313" key="4">
    <source>
        <dbReference type="Proteomes" id="UP000030689"/>
    </source>
</evidence>
<dbReference type="EMBL" id="KI517408">
    <property type="protein sequence ID" value="ESQ48785.1"/>
    <property type="molecule type" value="Genomic_DNA"/>
</dbReference>
<dbReference type="Gramene" id="ESQ48785">
    <property type="protein sequence ID" value="ESQ48785"/>
    <property type="gene ID" value="EUTSA_v10021493mg"/>
</dbReference>
<dbReference type="GO" id="GO:0005634">
    <property type="term" value="C:nucleus"/>
    <property type="evidence" value="ECO:0007669"/>
    <property type="project" value="TreeGrafter"/>
</dbReference>
<protein>
    <recommendedName>
        <fullName evidence="5">3'-5' exonuclease domain-containing protein</fullName>
    </recommendedName>
</protein>
<dbReference type="PANTHER" id="PTHR13620:SF59">
    <property type="entry name" value="POLYNUCLEOTIDYL TRANSFERASE, RIBONUCLEASE H-LIKE SUPERFAMILY PROTEIN"/>
    <property type="match status" value="1"/>
</dbReference>
<dbReference type="PANTHER" id="PTHR13620">
    <property type="entry name" value="3-5 EXONUCLEASE"/>
    <property type="match status" value="1"/>
</dbReference>
<dbReference type="InterPro" id="IPR051132">
    <property type="entry name" value="3-5_Exonuclease_domain"/>
</dbReference>
<dbReference type="KEGG" id="eus:EUTSA_v10021493mg"/>
<sequence length="218" mass="24581">MAPRLTTVTRYNTHDEYSVDFFGSDLFVTVTATPSVIRRWIRTAVFLHRRSHYNQPLVVGVGVQWTPAGYYSGRYYAESPAETLQLCLGKRCIIIQLSHCERVPRILRRFLVDPKITLVGVWNGQDARKLEQSSHGLGIGELVDIRQYVVDSEGFSLSRCSFEVVVEVCMGYRGVRLDPAISMTDWGVCDLSHGQILQASIKAYVCCMLGVWESLGEV</sequence>
<evidence type="ECO:0000256" key="1">
    <source>
        <dbReference type="ARBA" id="ARBA00022722"/>
    </source>
</evidence>
<dbReference type="GO" id="GO:0008408">
    <property type="term" value="F:3'-5' exonuclease activity"/>
    <property type="evidence" value="ECO:0007669"/>
    <property type="project" value="TreeGrafter"/>
</dbReference>
<dbReference type="GO" id="GO:0005737">
    <property type="term" value="C:cytoplasm"/>
    <property type="evidence" value="ECO:0007669"/>
    <property type="project" value="TreeGrafter"/>
</dbReference>
<keyword evidence="1" id="KW-0540">Nuclease</keyword>
<dbReference type="AlphaFoldDB" id="V4LE82"/>
<evidence type="ECO:0008006" key="5">
    <source>
        <dbReference type="Google" id="ProtNLM"/>
    </source>
</evidence>
<dbReference type="SUPFAM" id="SSF53098">
    <property type="entry name" value="Ribonuclease H-like"/>
    <property type="match status" value="1"/>
</dbReference>
<keyword evidence="2" id="KW-0378">Hydrolase</keyword>
<keyword evidence="4" id="KW-1185">Reference proteome</keyword>
<dbReference type="STRING" id="72664.V4LE82"/>
<accession>V4LE82</accession>
<dbReference type="FunFam" id="3.30.420.10:FF:000149">
    <property type="entry name" value="Polynucleotidyl transferase, ribonuclease H-like superfamily protein"/>
    <property type="match status" value="1"/>
</dbReference>
<dbReference type="GO" id="GO:0003676">
    <property type="term" value="F:nucleic acid binding"/>
    <property type="evidence" value="ECO:0007669"/>
    <property type="project" value="InterPro"/>
</dbReference>
<dbReference type="Gene3D" id="3.30.420.10">
    <property type="entry name" value="Ribonuclease H-like superfamily/Ribonuclease H"/>
    <property type="match status" value="1"/>
</dbReference>
<dbReference type="InterPro" id="IPR036397">
    <property type="entry name" value="RNaseH_sf"/>
</dbReference>
<dbReference type="OrthoDB" id="10261556at2759"/>
<gene>
    <name evidence="3" type="ORF">EUTSA_v10021493mg</name>
</gene>